<keyword evidence="8" id="KW-0812">Transmembrane</keyword>
<dbReference type="PANTHER" id="PTHR47582">
    <property type="entry name" value="P450, PUTATIVE (EUROFUNG)-RELATED"/>
    <property type="match status" value="1"/>
</dbReference>
<comment type="similarity">
    <text evidence="2 7">Belongs to the cytochrome P450 family.</text>
</comment>
<evidence type="ECO:0000313" key="9">
    <source>
        <dbReference type="EMBL" id="KAK3935473.1"/>
    </source>
</evidence>
<keyword evidence="5 7" id="KW-0503">Monooxygenase</keyword>
<dbReference type="GO" id="GO:0016705">
    <property type="term" value="F:oxidoreductase activity, acting on paired donors, with incorporation or reduction of molecular oxygen"/>
    <property type="evidence" value="ECO:0007669"/>
    <property type="project" value="InterPro"/>
</dbReference>
<feature type="transmembrane region" description="Helical" evidence="8">
    <location>
        <begin position="27"/>
        <end position="48"/>
    </location>
</feature>
<evidence type="ECO:0000256" key="7">
    <source>
        <dbReference type="RuleBase" id="RU000461"/>
    </source>
</evidence>
<dbReference type="GO" id="GO:0004497">
    <property type="term" value="F:monooxygenase activity"/>
    <property type="evidence" value="ECO:0007669"/>
    <property type="project" value="UniProtKB-KW"/>
</dbReference>
<accession>A0AAN6MZL3</accession>
<dbReference type="InterPro" id="IPR053007">
    <property type="entry name" value="CYP450_monoxygenase_sec-met"/>
</dbReference>
<dbReference type="Gene3D" id="1.10.630.10">
    <property type="entry name" value="Cytochrome P450"/>
    <property type="match status" value="1"/>
</dbReference>
<evidence type="ECO:0000256" key="5">
    <source>
        <dbReference type="ARBA" id="ARBA00023033"/>
    </source>
</evidence>
<evidence type="ECO:0000313" key="10">
    <source>
        <dbReference type="Proteomes" id="UP001303473"/>
    </source>
</evidence>
<dbReference type="AlphaFoldDB" id="A0AAN6MZL3"/>
<evidence type="ECO:0000256" key="1">
    <source>
        <dbReference type="ARBA" id="ARBA00001971"/>
    </source>
</evidence>
<dbReference type="CDD" id="cd11040">
    <property type="entry name" value="CYP7_CYP8-like"/>
    <property type="match status" value="1"/>
</dbReference>
<evidence type="ECO:0000256" key="3">
    <source>
        <dbReference type="ARBA" id="ARBA00022723"/>
    </source>
</evidence>
<dbReference type="Pfam" id="PF00067">
    <property type="entry name" value="p450"/>
    <property type="match status" value="1"/>
</dbReference>
<keyword evidence="6 7" id="KW-0349">Heme</keyword>
<dbReference type="PROSITE" id="PS00086">
    <property type="entry name" value="CYTOCHROME_P450"/>
    <property type="match status" value="1"/>
</dbReference>
<keyword evidence="8" id="KW-1133">Transmembrane helix</keyword>
<dbReference type="InterPro" id="IPR001128">
    <property type="entry name" value="Cyt_P450"/>
</dbReference>
<organism evidence="9 10">
    <name type="scientific">Diplogelasinospora grovesii</name>
    <dbReference type="NCBI Taxonomy" id="303347"/>
    <lineage>
        <taxon>Eukaryota</taxon>
        <taxon>Fungi</taxon>
        <taxon>Dikarya</taxon>
        <taxon>Ascomycota</taxon>
        <taxon>Pezizomycotina</taxon>
        <taxon>Sordariomycetes</taxon>
        <taxon>Sordariomycetidae</taxon>
        <taxon>Sordariales</taxon>
        <taxon>Diplogelasinosporaceae</taxon>
        <taxon>Diplogelasinospora</taxon>
    </lineage>
</organism>
<keyword evidence="4 6" id="KW-0408">Iron</keyword>
<dbReference type="InterPro" id="IPR017972">
    <property type="entry name" value="Cyt_P450_CS"/>
</dbReference>
<comment type="cofactor">
    <cofactor evidence="1 6">
        <name>heme</name>
        <dbReference type="ChEBI" id="CHEBI:30413"/>
    </cofactor>
</comment>
<sequence>MASSILQGVAEQCQALRDGSSNSQTTALLLTAALPLLFILLLLGKFLYPTFDPREPPVLYPRVPFIGHIISLVREKSGFYARLYKEKRMPICTLPMLNGKLYVINSPTLISAAMRSRDLSFDPFSIEFAEGALGLTKEHTKLFSQPGFMDEVNKVIHSSMTGDSLKQMMARGLADIAGKLNAIGAKESVEVENSFVWLRDIMSKAVMWALYGEKNPWTEDAIAAIWDYDENVMILAMNMFPSLLAPKAVAARAKAQAVMKPFYVARHYEREDVAAIIRGRAILERDIGISDEDLGRVEFTMPWVAITNTIPTLFWFFSNVFSRPEYLERVREEILDVTTIAEDGKGRRLGRIDITKLEKKPFTTACYQEASRLYNDAVGNRRVMQDTIIKDASGEYLLTKGTNVQWGVGVLHMNPAFWGPGADTFHFEPGRWMEVSAEEERKRRGAMIPFGGGKHLCPGRSFALAENLGLTSALALGYDLEGVQVPGCDPPYMGTAVRRPAWEKQGTSSSIRISRRKGWEDVTWSFAN</sequence>
<dbReference type="PANTHER" id="PTHR47582:SF1">
    <property type="entry name" value="P450, PUTATIVE (EUROFUNG)-RELATED"/>
    <property type="match status" value="1"/>
</dbReference>
<protein>
    <submittedName>
        <fullName evidence="9">Cytochrome P450</fullName>
    </submittedName>
</protein>
<evidence type="ECO:0000256" key="4">
    <source>
        <dbReference type="ARBA" id="ARBA00023004"/>
    </source>
</evidence>
<dbReference type="SUPFAM" id="SSF48264">
    <property type="entry name" value="Cytochrome P450"/>
    <property type="match status" value="1"/>
</dbReference>
<evidence type="ECO:0000256" key="6">
    <source>
        <dbReference type="PIRSR" id="PIRSR602403-1"/>
    </source>
</evidence>
<dbReference type="PRINTS" id="PR00465">
    <property type="entry name" value="EP450IV"/>
</dbReference>
<name>A0AAN6MZL3_9PEZI</name>
<dbReference type="GO" id="GO:0020037">
    <property type="term" value="F:heme binding"/>
    <property type="evidence" value="ECO:0007669"/>
    <property type="project" value="InterPro"/>
</dbReference>
<proteinExistence type="inferred from homology"/>
<keyword evidence="3 6" id="KW-0479">Metal-binding</keyword>
<dbReference type="InterPro" id="IPR002403">
    <property type="entry name" value="Cyt_P450_E_grp-IV"/>
</dbReference>
<comment type="caution">
    <text evidence="9">The sequence shown here is derived from an EMBL/GenBank/DDBJ whole genome shotgun (WGS) entry which is preliminary data.</text>
</comment>
<keyword evidence="8" id="KW-0472">Membrane</keyword>
<dbReference type="Proteomes" id="UP001303473">
    <property type="component" value="Unassembled WGS sequence"/>
</dbReference>
<dbReference type="GO" id="GO:0005506">
    <property type="term" value="F:iron ion binding"/>
    <property type="evidence" value="ECO:0007669"/>
    <property type="project" value="InterPro"/>
</dbReference>
<feature type="binding site" description="axial binding residue" evidence="6">
    <location>
        <position position="457"/>
    </location>
    <ligand>
        <name>heme</name>
        <dbReference type="ChEBI" id="CHEBI:30413"/>
    </ligand>
    <ligandPart>
        <name>Fe</name>
        <dbReference type="ChEBI" id="CHEBI:18248"/>
    </ligandPart>
</feature>
<keyword evidence="10" id="KW-1185">Reference proteome</keyword>
<gene>
    <name evidence="9" type="ORF">QBC46DRAFT_50804</name>
</gene>
<keyword evidence="7" id="KW-0560">Oxidoreductase</keyword>
<evidence type="ECO:0000256" key="2">
    <source>
        <dbReference type="ARBA" id="ARBA00010617"/>
    </source>
</evidence>
<evidence type="ECO:0000256" key="8">
    <source>
        <dbReference type="SAM" id="Phobius"/>
    </source>
</evidence>
<dbReference type="EMBL" id="MU853922">
    <property type="protein sequence ID" value="KAK3935473.1"/>
    <property type="molecule type" value="Genomic_DNA"/>
</dbReference>
<dbReference type="InterPro" id="IPR036396">
    <property type="entry name" value="Cyt_P450_sf"/>
</dbReference>
<reference evidence="10" key="1">
    <citation type="journal article" date="2023" name="Mol. Phylogenet. Evol.">
        <title>Genome-scale phylogeny and comparative genomics of the fungal order Sordariales.</title>
        <authorList>
            <person name="Hensen N."/>
            <person name="Bonometti L."/>
            <person name="Westerberg I."/>
            <person name="Brannstrom I.O."/>
            <person name="Guillou S."/>
            <person name="Cros-Aarteil S."/>
            <person name="Calhoun S."/>
            <person name="Haridas S."/>
            <person name="Kuo A."/>
            <person name="Mondo S."/>
            <person name="Pangilinan J."/>
            <person name="Riley R."/>
            <person name="LaButti K."/>
            <person name="Andreopoulos B."/>
            <person name="Lipzen A."/>
            <person name="Chen C."/>
            <person name="Yan M."/>
            <person name="Daum C."/>
            <person name="Ng V."/>
            <person name="Clum A."/>
            <person name="Steindorff A."/>
            <person name="Ohm R.A."/>
            <person name="Martin F."/>
            <person name="Silar P."/>
            <person name="Natvig D.O."/>
            <person name="Lalanne C."/>
            <person name="Gautier V."/>
            <person name="Ament-Velasquez S.L."/>
            <person name="Kruys A."/>
            <person name="Hutchinson M.I."/>
            <person name="Powell A.J."/>
            <person name="Barry K."/>
            <person name="Miller A.N."/>
            <person name="Grigoriev I.V."/>
            <person name="Debuchy R."/>
            <person name="Gladieux P."/>
            <person name="Hiltunen Thoren M."/>
            <person name="Johannesson H."/>
        </authorList>
    </citation>
    <scope>NUCLEOTIDE SEQUENCE [LARGE SCALE GENOMIC DNA]</scope>
    <source>
        <strain evidence="10">CBS 340.73</strain>
    </source>
</reference>